<reference evidence="1 2" key="1">
    <citation type="submission" date="2020-08" db="EMBL/GenBank/DDBJ databases">
        <title>Sequencing the genomes of 1000 actinobacteria strains.</title>
        <authorList>
            <person name="Klenk H.-P."/>
        </authorList>
    </citation>
    <scope>NUCLEOTIDE SEQUENCE [LARGE SCALE GENOMIC DNA]</scope>
    <source>
        <strain evidence="1 2">DSM 12511</strain>
    </source>
</reference>
<comment type="caution">
    <text evidence="1">The sequence shown here is derived from an EMBL/GenBank/DDBJ whole genome shotgun (WGS) entry which is preliminary data.</text>
</comment>
<dbReference type="RefSeq" id="WP_184752228.1">
    <property type="nucleotide sequence ID" value="NZ_BAAAJR010000001.1"/>
</dbReference>
<accession>A0A7X0FT25</accession>
<name>A0A7X0FT25_9MICO</name>
<dbReference type="Proteomes" id="UP000537775">
    <property type="component" value="Unassembled WGS sequence"/>
</dbReference>
<protein>
    <submittedName>
        <fullName evidence="1">Uncharacterized protein</fullName>
    </submittedName>
</protein>
<organism evidence="1 2">
    <name type="scientific">Microbacterium thalassium</name>
    <dbReference type="NCBI Taxonomy" id="362649"/>
    <lineage>
        <taxon>Bacteria</taxon>
        <taxon>Bacillati</taxon>
        <taxon>Actinomycetota</taxon>
        <taxon>Actinomycetes</taxon>
        <taxon>Micrococcales</taxon>
        <taxon>Microbacteriaceae</taxon>
        <taxon>Microbacterium</taxon>
    </lineage>
</organism>
<evidence type="ECO:0000313" key="1">
    <source>
        <dbReference type="EMBL" id="MBB6392999.1"/>
    </source>
</evidence>
<proteinExistence type="predicted"/>
<sequence>MASGDWLTPAGTVVAIVGDGAADALTALDGIRDVETIPLGDDDPSLGARRIAAARSPWVVHDADPLGHVASAWVELFQERSTLGVLEVEVDAALSRFEAGEAIMPDYYIVLEPSAAEDTWRHWWCGALGHRAPRRVLPVDAPATSPADAVRRLLTALPSSRPWPEPSTWLPSLKFDIPDRVGVRDTGL</sequence>
<gene>
    <name evidence="1" type="ORF">HD594_003312</name>
</gene>
<evidence type="ECO:0000313" key="2">
    <source>
        <dbReference type="Proteomes" id="UP000537775"/>
    </source>
</evidence>
<dbReference type="AlphaFoldDB" id="A0A7X0FT25"/>
<keyword evidence="2" id="KW-1185">Reference proteome</keyword>
<dbReference type="EMBL" id="JACHML010000001">
    <property type="protein sequence ID" value="MBB6392999.1"/>
    <property type="molecule type" value="Genomic_DNA"/>
</dbReference>